<evidence type="ECO:0000313" key="2">
    <source>
        <dbReference type="Proteomes" id="UP000186594"/>
    </source>
</evidence>
<dbReference type="EMBL" id="LXFE01002035">
    <property type="protein sequence ID" value="OLL23242.1"/>
    <property type="molecule type" value="Genomic_DNA"/>
</dbReference>
<protein>
    <submittedName>
        <fullName evidence="1">Uncharacterized protein</fullName>
    </submittedName>
</protein>
<gene>
    <name evidence="1" type="ORF">NEOLI_005095</name>
</gene>
<sequence length="148" mass="16968">MHISQPHFCSSCLHHKTLRTFEILVDRLRGDKNTSPILWPKGCPMTQNLQKVSRFKERGLGRTMGSASQLGKKRSQVHSGGLIYPIVHQKSLSDKSCQPQNLMFPDEKYSNATERIAEFKKKVRKTINKVLGNELPVFENDEEHIHCI</sequence>
<accession>A0A1U7LL24</accession>
<reference evidence="1 2" key="1">
    <citation type="submission" date="2016-04" db="EMBL/GenBank/DDBJ databases">
        <title>Evolutionary innovation and constraint leading to complex multicellularity in the Ascomycota.</title>
        <authorList>
            <person name="Cisse O."/>
            <person name="Nguyen A."/>
            <person name="Hewitt D.A."/>
            <person name="Jedd G."/>
            <person name="Stajich J.E."/>
        </authorList>
    </citation>
    <scope>NUCLEOTIDE SEQUENCE [LARGE SCALE GENOMIC DNA]</scope>
    <source>
        <strain evidence="1 2">DAH-3</strain>
    </source>
</reference>
<proteinExistence type="predicted"/>
<evidence type="ECO:0000313" key="1">
    <source>
        <dbReference type="EMBL" id="OLL23242.1"/>
    </source>
</evidence>
<keyword evidence="2" id="KW-1185">Reference proteome</keyword>
<organism evidence="1 2">
    <name type="scientific">Neolecta irregularis (strain DAH-3)</name>
    <dbReference type="NCBI Taxonomy" id="1198029"/>
    <lineage>
        <taxon>Eukaryota</taxon>
        <taxon>Fungi</taxon>
        <taxon>Dikarya</taxon>
        <taxon>Ascomycota</taxon>
        <taxon>Taphrinomycotina</taxon>
        <taxon>Neolectales</taxon>
        <taxon>Neolectaceae</taxon>
        <taxon>Neolecta</taxon>
    </lineage>
</organism>
<dbReference type="Proteomes" id="UP000186594">
    <property type="component" value="Unassembled WGS sequence"/>
</dbReference>
<name>A0A1U7LL24_NEOID</name>
<dbReference type="AlphaFoldDB" id="A0A1U7LL24"/>
<comment type="caution">
    <text evidence="1">The sequence shown here is derived from an EMBL/GenBank/DDBJ whole genome shotgun (WGS) entry which is preliminary data.</text>
</comment>